<evidence type="ECO:0000256" key="2">
    <source>
        <dbReference type="RuleBase" id="RU003616"/>
    </source>
</evidence>
<dbReference type="InterPro" id="IPR002068">
    <property type="entry name" value="A-crystallin/Hsp20_dom"/>
</dbReference>
<evidence type="ECO:0000259" key="5">
    <source>
        <dbReference type="PROSITE" id="PS01031"/>
    </source>
</evidence>
<evidence type="ECO:0000313" key="6">
    <source>
        <dbReference type="EMBL" id="CAK9087694.1"/>
    </source>
</evidence>
<keyword evidence="7" id="KW-1185">Reference proteome</keyword>
<evidence type="ECO:0000313" key="7">
    <source>
        <dbReference type="Proteomes" id="UP001642464"/>
    </source>
</evidence>
<feature type="chain" id="PRO_5045116047" description="SHSP domain-containing protein" evidence="4">
    <location>
        <begin position="28"/>
        <end position="394"/>
    </location>
</feature>
<feature type="region of interest" description="Disordered" evidence="3">
    <location>
        <begin position="365"/>
        <end position="394"/>
    </location>
</feature>
<comment type="similarity">
    <text evidence="1 2">Belongs to the small heat shock protein (HSP20) family.</text>
</comment>
<dbReference type="SUPFAM" id="SSF49764">
    <property type="entry name" value="HSP20-like chaperones"/>
    <property type="match status" value="1"/>
</dbReference>
<evidence type="ECO:0000256" key="4">
    <source>
        <dbReference type="SAM" id="SignalP"/>
    </source>
</evidence>
<dbReference type="CDD" id="cd06464">
    <property type="entry name" value="ACD_sHsps-like"/>
    <property type="match status" value="1"/>
</dbReference>
<gene>
    <name evidence="6" type="ORF">SCF082_LOCUS41443</name>
</gene>
<dbReference type="Pfam" id="PF00011">
    <property type="entry name" value="HSP20"/>
    <property type="match status" value="1"/>
</dbReference>
<organism evidence="6 7">
    <name type="scientific">Durusdinium trenchii</name>
    <dbReference type="NCBI Taxonomy" id="1381693"/>
    <lineage>
        <taxon>Eukaryota</taxon>
        <taxon>Sar</taxon>
        <taxon>Alveolata</taxon>
        <taxon>Dinophyceae</taxon>
        <taxon>Suessiales</taxon>
        <taxon>Symbiodiniaceae</taxon>
        <taxon>Durusdinium</taxon>
    </lineage>
</organism>
<comment type="caution">
    <text evidence="6">The sequence shown here is derived from an EMBL/GenBank/DDBJ whole genome shotgun (WGS) entry which is preliminary data.</text>
</comment>
<accession>A0ABP0QIB7</accession>
<evidence type="ECO:0000256" key="3">
    <source>
        <dbReference type="SAM" id="MobiDB-lite"/>
    </source>
</evidence>
<dbReference type="EMBL" id="CAXAMM010039601">
    <property type="protein sequence ID" value="CAK9087694.1"/>
    <property type="molecule type" value="Genomic_DNA"/>
</dbReference>
<sequence>MAFLMASRSRKNVRVLAFLTLLPGALAQGKPIVINLGPLMENSNLADLSMAPLVLGDAAPSAGRPLEAFQDTEEQLLRGLMDHFGAHMLPAMQSGTKGFQTEVQGDHFRLRASLPGYSMHRSSNGDEPLNVQVAGHTLVVQGSKSSGNMMTSFQRSFPLPWEPDQEHMQVTYSAQDGSLLVDVTKKPGAPSVQSASTAAQSSDDDMALDPFALLAPQLTMSFSDQGPPQLRRSRLRGLPMIVGLSNRGPMAIQDPFEQFWNDLADRAVDDDSEPATAIEQKSKITTSISPRSPVVVQPKKATPFWRLSESQRAKYIDIVSPPGVELGKVRGNFVEYSTTSGDGPQRLDLPISVQPEDLSRASTIESMRSKAHQRGPNRSSSVRRSPEPQGSACL</sequence>
<keyword evidence="4" id="KW-0732">Signal</keyword>
<dbReference type="Proteomes" id="UP001642464">
    <property type="component" value="Unassembled WGS sequence"/>
</dbReference>
<protein>
    <recommendedName>
        <fullName evidence="5">SHSP domain-containing protein</fullName>
    </recommendedName>
</protein>
<name>A0ABP0QIB7_9DINO</name>
<dbReference type="InterPro" id="IPR008978">
    <property type="entry name" value="HSP20-like_chaperone"/>
</dbReference>
<reference evidence="6 7" key="1">
    <citation type="submission" date="2024-02" db="EMBL/GenBank/DDBJ databases">
        <authorList>
            <person name="Chen Y."/>
            <person name="Shah S."/>
            <person name="Dougan E. K."/>
            <person name="Thang M."/>
            <person name="Chan C."/>
        </authorList>
    </citation>
    <scope>NUCLEOTIDE SEQUENCE [LARGE SCALE GENOMIC DNA]</scope>
</reference>
<dbReference type="PROSITE" id="PS01031">
    <property type="entry name" value="SHSP"/>
    <property type="match status" value="1"/>
</dbReference>
<evidence type="ECO:0000256" key="1">
    <source>
        <dbReference type="PROSITE-ProRule" id="PRU00285"/>
    </source>
</evidence>
<feature type="signal peptide" evidence="4">
    <location>
        <begin position="1"/>
        <end position="27"/>
    </location>
</feature>
<feature type="domain" description="SHSP" evidence="5">
    <location>
        <begin position="90"/>
        <end position="200"/>
    </location>
</feature>
<proteinExistence type="inferred from homology"/>
<dbReference type="Gene3D" id="2.60.40.790">
    <property type="match status" value="1"/>
</dbReference>